<dbReference type="Pfam" id="PF03759">
    <property type="entry name" value="PRONE"/>
    <property type="match status" value="1"/>
</dbReference>
<accession>A0AAP0GT56</accession>
<dbReference type="Gene3D" id="1.20.58.1310">
    <property type="entry name" value="PRONE domain, subdomain 2"/>
    <property type="match status" value="1"/>
</dbReference>
<keyword evidence="6" id="KW-1185">Reference proteome</keyword>
<dbReference type="PROSITE" id="PS51334">
    <property type="entry name" value="PRONE"/>
    <property type="match status" value="1"/>
</dbReference>
<dbReference type="PANTHER" id="PTHR33101">
    <property type="entry name" value="ROP GUANINE NUCLEOTIDE EXCHANGE FACTOR 1"/>
    <property type="match status" value="1"/>
</dbReference>
<sequence length="652" mass="74157">MRDQNQIASNPKTPYSSFSRPHFSLSNQKNEFRSVFHVRLVANQQRGRKGIAGGVATAAVDSPEEQGRRRTTLKVDATVATYKGEALIQDLSLYLFFDLGFSAESMNTNLRQIERSVVIIHFLRFLQPLGASSLIRFGFSLFQSGHGNQRQKSSLPFRSLPGFHRYVMSDVLEWEFPPIRLKEGNMTTMDEPETFASDNDHISRVKVKRHELEQMKDRFAKLLLKEDMSGGGKGVSSALALSNAITNLAASAFGEQRKLAPMPEDRKNKWRREIGWLLSVTDYIVEFVPSQQTSKGGSNKEVMTTRQRCDLRMNILALKKLDAMLIGCLDNFKNQKEFWYVSKDANESEKGVQRSDKWWLPTVKVPPKGLSEESRKWMQYQKDCVNQVLKASMAINAEILSEMEIPDNYIDNLPKNGRESLGDSIYKCITVDSFDPSQLLSTMDLSTEINVLDLKNKIEASIVIWKRKMNHKDSKSSWSTSISMEKRELFEDRAETILLLLKQQFPGLPQSSLEISKIEYNKDVGHAILESYSRVLESLANTVMNRIEDVLYADNVAQDPSLLEKKRTMSSRRTPDESKGQTPGQTPTGSPTSMTLSDFMGWSVDQETNSPKSEDKETEKYQSKSAKILARTKNSYMEKLEAYKLRSPTTRH</sequence>
<proteinExistence type="predicted"/>
<feature type="region of interest" description="Disordered" evidence="3">
    <location>
        <begin position="562"/>
        <end position="627"/>
    </location>
</feature>
<evidence type="ECO:0000256" key="3">
    <source>
        <dbReference type="SAM" id="MobiDB-lite"/>
    </source>
</evidence>
<evidence type="ECO:0000313" key="6">
    <source>
        <dbReference type="Proteomes" id="UP001408789"/>
    </source>
</evidence>
<dbReference type="EMBL" id="JBCNJP010000020">
    <property type="protein sequence ID" value="KAK9060766.1"/>
    <property type="molecule type" value="Genomic_DNA"/>
</dbReference>
<evidence type="ECO:0000259" key="4">
    <source>
        <dbReference type="PROSITE" id="PS51334"/>
    </source>
</evidence>
<dbReference type="InterPro" id="IPR038937">
    <property type="entry name" value="RopGEF"/>
</dbReference>
<dbReference type="PANTHER" id="PTHR33101:SF10">
    <property type="entry name" value="ROP GUANINE NUCLEOTIDE EXCHANGE FACTOR 12"/>
    <property type="match status" value="1"/>
</dbReference>
<evidence type="ECO:0000256" key="1">
    <source>
        <dbReference type="ARBA" id="ARBA00022658"/>
    </source>
</evidence>
<keyword evidence="1 2" id="KW-0344">Guanine-nucleotide releasing factor</keyword>
<dbReference type="GO" id="GO:0005085">
    <property type="term" value="F:guanyl-nucleotide exchange factor activity"/>
    <property type="evidence" value="ECO:0007669"/>
    <property type="project" value="UniProtKB-UniRule"/>
</dbReference>
<dbReference type="Gene3D" id="1.20.58.2010">
    <property type="entry name" value="PRONE domain, subdomain 1"/>
    <property type="match status" value="1"/>
</dbReference>
<dbReference type="Proteomes" id="UP001408789">
    <property type="component" value="Unassembled WGS sequence"/>
</dbReference>
<dbReference type="AlphaFoldDB" id="A0AAP0GT56"/>
<feature type="region of interest" description="Disordered" evidence="3">
    <location>
        <begin position="1"/>
        <end position="20"/>
    </location>
</feature>
<name>A0AAP0GT56_9ASTR</name>
<dbReference type="InterPro" id="IPR005512">
    <property type="entry name" value="PRONE_dom"/>
</dbReference>
<feature type="compositionally biased region" description="Basic and acidic residues" evidence="3">
    <location>
        <begin position="562"/>
        <end position="579"/>
    </location>
</feature>
<dbReference type="FunFam" id="1.20.58.2010:FF:000001">
    <property type="entry name" value="Rop guanine nucleotide exchange factor 14"/>
    <property type="match status" value="1"/>
</dbReference>
<dbReference type="FunFam" id="1.20.58.1310:FF:000001">
    <property type="entry name" value="Rop guanine nucleotide exchange factor 9"/>
    <property type="match status" value="1"/>
</dbReference>
<feature type="compositionally biased region" description="Low complexity" evidence="3">
    <location>
        <begin position="580"/>
        <end position="593"/>
    </location>
</feature>
<gene>
    <name evidence="5" type="ORF">SSX86_021472</name>
</gene>
<dbReference type="FunFam" id="1.20.58.2010:FF:000003">
    <property type="entry name" value="Rop guanine nucleotide exchange factor 14"/>
    <property type="match status" value="1"/>
</dbReference>
<evidence type="ECO:0000256" key="2">
    <source>
        <dbReference type="PROSITE-ProRule" id="PRU00663"/>
    </source>
</evidence>
<organism evidence="5 6">
    <name type="scientific">Deinandra increscens subsp. villosa</name>
    <dbReference type="NCBI Taxonomy" id="3103831"/>
    <lineage>
        <taxon>Eukaryota</taxon>
        <taxon>Viridiplantae</taxon>
        <taxon>Streptophyta</taxon>
        <taxon>Embryophyta</taxon>
        <taxon>Tracheophyta</taxon>
        <taxon>Spermatophyta</taxon>
        <taxon>Magnoliopsida</taxon>
        <taxon>eudicotyledons</taxon>
        <taxon>Gunneridae</taxon>
        <taxon>Pentapetalae</taxon>
        <taxon>asterids</taxon>
        <taxon>campanulids</taxon>
        <taxon>Asterales</taxon>
        <taxon>Asteraceae</taxon>
        <taxon>Asteroideae</taxon>
        <taxon>Heliantheae alliance</taxon>
        <taxon>Madieae</taxon>
        <taxon>Madiinae</taxon>
        <taxon>Deinandra</taxon>
    </lineage>
</organism>
<feature type="compositionally biased region" description="Basic and acidic residues" evidence="3">
    <location>
        <begin position="612"/>
        <end position="622"/>
    </location>
</feature>
<feature type="domain" description="PRONE" evidence="4">
    <location>
        <begin position="202"/>
        <end position="564"/>
    </location>
</feature>
<reference evidence="5 6" key="1">
    <citation type="submission" date="2024-04" db="EMBL/GenBank/DDBJ databases">
        <title>The reference genome of an endangered Asteraceae, Deinandra increscens subsp. villosa, native to the Central Coast of California.</title>
        <authorList>
            <person name="Guilliams M."/>
            <person name="Hasenstab-Lehman K."/>
            <person name="Meyer R."/>
            <person name="Mcevoy S."/>
        </authorList>
    </citation>
    <scope>NUCLEOTIDE SEQUENCE [LARGE SCALE GENOMIC DNA]</scope>
    <source>
        <tissue evidence="5">Leaf</tissue>
    </source>
</reference>
<protein>
    <recommendedName>
        <fullName evidence="4">PRONE domain-containing protein</fullName>
    </recommendedName>
</protein>
<comment type="caution">
    <text evidence="5">The sequence shown here is derived from an EMBL/GenBank/DDBJ whole genome shotgun (WGS) entry which is preliminary data.</text>
</comment>
<evidence type="ECO:0000313" key="5">
    <source>
        <dbReference type="EMBL" id="KAK9060766.1"/>
    </source>
</evidence>